<organism evidence="1">
    <name type="scientific">marine sediment metagenome</name>
    <dbReference type="NCBI Taxonomy" id="412755"/>
    <lineage>
        <taxon>unclassified sequences</taxon>
        <taxon>metagenomes</taxon>
        <taxon>ecological metagenomes</taxon>
    </lineage>
</organism>
<protein>
    <submittedName>
        <fullName evidence="1">Uncharacterized protein</fullName>
    </submittedName>
</protein>
<dbReference type="AlphaFoldDB" id="X1HXE7"/>
<evidence type="ECO:0000313" key="1">
    <source>
        <dbReference type="EMBL" id="GAH74142.1"/>
    </source>
</evidence>
<name>X1HXE7_9ZZZZ</name>
<gene>
    <name evidence="1" type="ORF">S03H2_47760</name>
</gene>
<reference evidence="1" key="1">
    <citation type="journal article" date="2014" name="Front. Microbiol.">
        <title>High frequency of phylogenetically diverse reductive dehalogenase-homologous genes in deep subseafloor sedimentary metagenomes.</title>
        <authorList>
            <person name="Kawai M."/>
            <person name="Futagami T."/>
            <person name="Toyoda A."/>
            <person name="Takaki Y."/>
            <person name="Nishi S."/>
            <person name="Hori S."/>
            <person name="Arai W."/>
            <person name="Tsubouchi T."/>
            <person name="Morono Y."/>
            <person name="Uchiyama I."/>
            <person name="Ito T."/>
            <person name="Fujiyama A."/>
            <person name="Inagaki F."/>
            <person name="Takami H."/>
        </authorList>
    </citation>
    <scope>NUCLEOTIDE SEQUENCE</scope>
    <source>
        <strain evidence="1">Expedition CK06-06</strain>
    </source>
</reference>
<comment type="caution">
    <text evidence="1">The sequence shown here is derived from an EMBL/GenBank/DDBJ whole genome shotgun (WGS) entry which is preliminary data.</text>
</comment>
<sequence>AAAPGHICAILIEDASIKDARYRLEVAYGAAYVVVARTRFMKVNIKLDVNHKAMIRSIHIPAGETVYYRLKCETALGTAEVHFRYYLI</sequence>
<accession>X1HXE7</accession>
<dbReference type="EMBL" id="BARU01030065">
    <property type="protein sequence ID" value="GAH74142.1"/>
    <property type="molecule type" value="Genomic_DNA"/>
</dbReference>
<proteinExistence type="predicted"/>
<feature type="non-terminal residue" evidence="1">
    <location>
        <position position="1"/>
    </location>
</feature>